<feature type="compositionally biased region" description="Polar residues" evidence="1">
    <location>
        <begin position="60"/>
        <end position="70"/>
    </location>
</feature>
<feature type="region of interest" description="Disordered" evidence="1">
    <location>
        <begin position="48"/>
        <end position="98"/>
    </location>
</feature>
<proteinExistence type="predicted"/>
<protein>
    <recommendedName>
        <fullName evidence="4">Beta-barrel assembly machine subunit BamC</fullName>
    </recommendedName>
</protein>
<feature type="compositionally biased region" description="Low complexity" evidence="1">
    <location>
        <begin position="71"/>
        <end position="97"/>
    </location>
</feature>
<dbReference type="AlphaFoldDB" id="A0A0R0CV42"/>
<sequence>MRQSVSTFRVLSIAILALGTVVATTGCFKKGARGDYALAPDVRPLEVPPDLTAPAGAGKASTTGETGSVLASQASRPAPAAAAPGQAPAAPANNPSGFNVTAGKDQAFTDVGTALEAIDGLTIATRAQLLGSYDVAFEGSNFLVRVVAVNGGSYVSAVDPRGLPATADAPVKLIAALKAKLAP</sequence>
<name>A0A0R0CV42_9GAMM</name>
<evidence type="ECO:0008006" key="4">
    <source>
        <dbReference type="Google" id="ProtNLM"/>
    </source>
</evidence>
<dbReference type="EMBL" id="LDJK01000052">
    <property type="protein sequence ID" value="KRG73221.1"/>
    <property type="molecule type" value="Genomic_DNA"/>
</dbReference>
<evidence type="ECO:0000256" key="1">
    <source>
        <dbReference type="SAM" id="MobiDB-lite"/>
    </source>
</evidence>
<gene>
    <name evidence="2" type="ORF">ABB28_11765</name>
</gene>
<comment type="caution">
    <text evidence="2">The sequence shown here is derived from an EMBL/GenBank/DDBJ whole genome shotgun (WGS) entry which is preliminary data.</text>
</comment>
<evidence type="ECO:0000313" key="3">
    <source>
        <dbReference type="Proteomes" id="UP000051386"/>
    </source>
</evidence>
<keyword evidence="3" id="KW-1185">Reference proteome</keyword>
<dbReference type="RefSeq" id="WP_057508810.1">
    <property type="nucleotide sequence ID" value="NZ_LDJK01000052.1"/>
</dbReference>
<evidence type="ECO:0000313" key="2">
    <source>
        <dbReference type="EMBL" id="KRG73221.1"/>
    </source>
</evidence>
<accession>A0A0R0CV42</accession>
<dbReference type="PATRIC" id="fig|517011.3.peg.2257"/>
<dbReference type="PROSITE" id="PS51257">
    <property type="entry name" value="PROKAR_LIPOPROTEIN"/>
    <property type="match status" value="1"/>
</dbReference>
<dbReference type="Proteomes" id="UP000051386">
    <property type="component" value="Unassembled WGS sequence"/>
</dbReference>
<reference evidence="2 3" key="1">
    <citation type="submission" date="2015-05" db="EMBL/GenBank/DDBJ databases">
        <title>Genome sequencing and analysis of members of genus Stenotrophomonas.</title>
        <authorList>
            <person name="Patil P.P."/>
            <person name="Midha S."/>
            <person name="Patil P.B."/>
        </authorList>
    </citation>
    <scope>NUCLEOTIDE SEQUENCE [LARGE SCALE GENOMIC DNA]</scope>
    <source>
        <strain evidence="2 3">DSM 21508</strain>
    </source>
</reference>
<organism evidence="2 3">
    <name type="scientific">Stenotrophomonas chelatiphaga</name>
    <dbReference type="NCBI Taxonomy" id="517011"/>
    <lineage>
        <taxon>Bacteria</taxon>
        <taxon>Pseudomonadati</taxon>
        <taxon>Pseudomonadota</taxon>
        <taxon>Gammaproteobacteria</taxon>
        <taxon>Lysobacterales</taxon>
        <taxon>Lysobacteraceae</taxon>
        <taxon>Stenotrophomonas</taxon>
    </lineage>
</organism>